<reference evidence="1" key="1">
    <citation type="submission" date="2020-03" db="EMBL/GenBank/DDBJ databases">
        <authorList>
            <person name="Weist P."/>
        </authorList>
    </citation>
    <scope>NUCLEOTIDE SEQUENCE</scope>
</reference>
<dbReference type="Proteomes" id="UP001153269">
    <property type="component" value="Unassembled WGS sequence"/>
</dbReference>
<proteinExistence type="predicted"/>
<accession>A0A9N7UTY5</accession>
<dbReference type="EMBL" id="CADEAL010001882">
    <property type="protein sequence ID" value="CAB1436335.1"/>
    <property type="molecule type" value="Genomic_DNA"/>
</dbReference>
<organism evidence="1 2">
    <name type="scientific">Pleuronectes platessa</name>
    <name type="common">European plaice</name>
    <dbReference type="NCBI Taxonomy" id="8262"/>
    <lineage>
        <taxon>Eukaryota</taxon>
        <taxon>Metazoa</taxon>
        <taxon>Chordata</taxon>
        <taxon>Craniata</taxon>
        <taxon>Vertebrata</taxon>
        <taxon>Euteleostomi</taxon>
        <taxon>Actinopterygii</taxon>
        <taxon>Neopterygii</taxon>
        <taxon>Teleostei</taxon>
        <taxon>Neoteleostei</taxon>
        <taxon>Acanthomorphata</taxon>
        <taxon>Carangaria</taxon>
        <taxon>Pleuronectiformes</taxon>
        <taxon>Pleuronectoidei</taxon>
        <taxon>Pleuronectidae</taxon>
        <taxon>Pleuronectes</taxon>
    </lineage>
</organism>
<name>A0A9N7UTY5_PLEPL</name>
<comment type="caution">
    <text evidence="1">The sequence shown here is derived from an EMBL/GenBank/DDBJ whole genome shotgun (WGS) entry which is preliminary data.</text>
</comment>
<evidence type="ECO:0000313" key="1">
    <source>
        <dbReference type="EMBL" id="CAB1436335.1"/>
    </source>
</evidence>
<protein>
    <submittedName>
        <fullName evidence="1">Uncharacterized protein</fullName>
    </submittedName>
</protein>
<keyword evidence="2" id="KW-1185">Reference proteome</keyword>
<evidence type="ECO:0000313" key="2">
    <source>
        <dbReference type="Proteomes" id="UP001153269"/>
    </source>
</evidence>
<gene>
    <name evidence="1" type="ORF">PLEPLA_LOCUS24367</name>
</gene>
<dbReference type="AlphaFoldDB" id="A0A9N7UTY5"/>
<sequence>MPASSNPPPSCPVQTSSITAAALGRGGGGRRIPCVRLTAVMQVMATGQRHSFTSEVDGESSIPRVSTFLLGPDFLDVVSAEHCQPPPPPSHLTPSSLLLTQLPRRSSRTVSVLRAQCLTDSLYNRDPQSPLWALVEAVEI</sequence>